<evidence type="ECO:0000256" key="3">
    <source>
        <dbReference type="PROSITE-ProRule" id="PRU00221"/>
    </source>
</evidence>
<dbReference type="STRING" id="650164.K5WI35"/>
<accession>K5WI35</accession>
<dbReference type="AlphaFoldDB" id="K5WI35"/>
<dbReference type="RefSeq" id="XP_007391368.1">
    <property type="nucleotide sequence ID" value="XM_007391306.1"/>
</dbReference>
<reference evidence="5 6" key="1">
    <citation type="journal article" date="2012" name="BMC Genomics">
        <title>Comparative genomics of the white-rot fungi, Phanerochaete carnosa and P. chrysosporium, to elucidate the genetic basis of the distinct wood types they colonize.</title>
        <authorList>
            <person name="Suzuki H."/>
            <person name="MacDonald J."/>
            <person name="Syed K."/>
            <person name="Salamov A."/>
            <person name="Hori C."/>
            <person name="Aerts A."/>
            <person name="Henrissat B."/>
            <person name="Wiebenga A."/>
            <person name="vanKuyk P.A."/>
            <person name="Barry K."/>
            <person name="Lindquist E."/>
            <person name="LaButti K."/>
            <person name="Lapidus A."/>
            <person name="Lucas S."/>
            <person name="Coutinho P."/>
            <person name="Gong Y."/>
            <person name="Samejima M."/>
            <person name="Mahadevan R."/>
            <person name="Abou-Zaid M."/>
            <person name="de Vries R.P."/>
            <person name="Igarashi K."/>
            <person name="Yadav J.S."/>
            <person name="Grigoriev I.V."/>
            <person name="Master E.R."/>
        </authorList>
    </citation>
    <scope>NUCLEOTIDE SEQUENCE [LARGE SCALE GENOMIC DNA]</scope>
    <source>
        <strain evidence="5 6">HHB-10118-sp</strain>
    </source>
</reference>
<dbReference type="InterPro" id="IPR015943">
    <property type="entry name" value="WD40/YVTN_repeat-like_dom_sf"/>
</dbReference>
<dbReference type="SUPFAM" id="SSF50998">
    <property type="entry name" value="Quinoprotein alcohol dehydrogenase-like"/>
    <property type="match status" value="1"/>
</dbReference>
<keyword evidence="6" id="KW-1185">Reference proteome</keyword>
<keyword evidence="1 3" id="KW-0853">WD repeat</keyword>
<dbReference type="EMBL" id="JH930469">
    <property type="protein sequence ID" value="EKM58774.1"/>
    <property type="molecule type" value="Genomic_DNA"/>
</dbReference>
<proteinExistence type="predicted"/>
<dbReference type="SMART" id="SM00320">
    <property type="entry name" value="WD40"/>
    <property type="match status" value="5"/>
</dbReference>
<protein>
    <submittedName>
        <fullName evidence="5">Uncharacterized protein</fullName>
    </submittedName>
</protein>
<evidence type="ECO:0000313" key="6">
    <source>
        <dbReference type="Proteomes" id="UP000008370"/>
    </source>
</evidence>
<dbReference type="PROSITE" id="PS50294">
    <property type="entry name" value="WD_REPEATS_REGION"/>
    <property type="match status" value="1"/>
</dbReference>
<dbReference type="InterPro" id="IPR011047">
    <property type="entry name" value="Quinoprotein_ADH-like_sf"/>
</dbReference>
<dbReference type="GeneID" id="18914467"/>
<dbReference type="InterPro" id="IPR019775">
    <property type="entry name" value="WD40_repeat_CS"/>
</dbReference>
<dbReference type="PROSITE" id="PS50082">
    <property type="entry name" value="WD_REPEATS_2"/>
    <property type="match status" value="2"/>
</dbReference>
<dbReference type="PANTHER" id="PTHR19879">
    <property type="entry name" value="TRANSCRIPTION INITIATION FACTOR TFIID"/>
    <property type="match status" value="1"/>
</dbReference>
<sequence>MGIFSWFRPPSAPDEIYASSLRTLHLGHALWFPEPHGTGEPQIGDVGFVDEGAFIRLFNLDTSVPANAFKVDSRPNPLVPKDYPSHGVESKQMDVSAEMTASANVSVTFGTSYTCKAAQGAVLVLKSEAHAEKVYGNRLLKKYIVQHCDKWYAYTRDVIFQDVKQEDIVVVSGWVKTAADWAAVAFSNTSTSSSVSLKGHAGGIAGAAVGGSHSRSMTGPRMERQGQNYLKKPSDPPLTKSRKKKAKASASHVAEAKRDQCVLVKRYKIRKRLGVLKKVVAGAGYDRPPDSGDGQGASGVGVTAREDEDEDIVDILGPGSEGGVADPLDILLDYILEISDVEVAIASDDDVESIVGSNSVVDFGSYLRQVQPPVDIDGTLGSICVEDVLRHERQRACARRTITASDLAIWPNISLHGAGRLVDWHVFVSRGTRPLTRKSSQLAFTDPQLPRAECKCHAMSTDGKLLAASFSSADTLVWRLSDGLLVQRLHHQGHGQGVTSLSFSPNSRALVTAYDDGIAIVWDIQRGCVLRRLVGHRGGLDVAAYAPDGARVVTADWAIFVKIWDVSTGACLDSFKPDSTWRINQFTFSPDSSRLCIRTFGPCFIYDMQSYKCVAVLQHNNLKARKTGCSMSRQGDHVVTATYDSCNGVKIWNTATGKGLLTVGNERKLSCPVAFSPDGAEVLAACPADKTALAYDSRTGLLRRNFKPSFTPRCVAYSPNGDYVAFANQQGSLEIYGAKSGTFIGKGDGPMSDAIIGEVVFSPDSQNILACFSRTSHEFLRLYNIQDLVRMR</sequence>
<feature type="region of interest" description="Disordered" evidence="4">
    <location>
        <begin position="284"/>
        <end position="304"/>
    </location>
</feature>
<evidence type="ECO:0000313" key="5">
    <source>
        <dbReference type="EMBL" id="EKM58774.1"/>
    </source>
</evidence>
<dbReference type="HOGENOM" id="CLU_000288_57_36_1"/>
<feature type="repeat" description="WD" evidence="3">
    <location>
        <begin position="491"/>
        <end position="532"/>
    </location>
</feature>
<dbReference type="OrthoDB" id="3222453at2759"/>
<dbReference type="InParanoid" id="K5WI35"/>
<feature type="repeat" description="WD" evidence="3">
    <location>
        <begin position="533"/>
        <end position="574"/>
    </location>
</feature>
<keyword evidence="2" id="KW-0677">Repeat</keyword>
<dbReference type="KEGG" id="pco:PHACADRAFT_248861"/>
<evidence type="ECO:0000256" key="2">
    <source>
        <dbReference type="ARBA" id="ARBA00022737"/>
    </source>
</evidence>
<dbReference type="InterPro" id="IPR001680">
    <property type="entry name" value="WD40_rpt"/>
</dbReference>
<feature type="region of interest" description="Disordered" evidence="4">
    <location>
        <begin position="207"/>
        <end position="252"/>
    </location>
</feature>
<dbReference type="Pfam" id="PF00400">
    <property type="entry name" value="WD40"/>
    <property type="match status" value="1"/>
</dbReference>
<organism evidence="5 6">
    <name type="scientific">Phanerochaete carnosa (strain HHB-10118-sp)</name>
    <name type="common">White-rot fungus</name>
    <name type="synonym">Peniophora carnosa</name>
    <dbReference type="NCBI Taxonomy" id="650164"/>
    <lineage>
        <taxon>Eukaryota</taxon>
        <taxon>Fungi</taxon>
        <taxon>Dikarya</taxon>
        <taxon>Basidiomycota</taxon>
        <taxon>Agaricomycotina</taxon>
        <taxon>Agaricomycetes</taxon>
        <taxon>Polyporales</taxon>
        <taxon>Phanerochaetaceae</taxon>
        <taxon>Phanerochaete</taxon>
    </lineage>
</organism>
<dbReference type="PANTHER" id="PTHR19879:SF9">
    <property type="entry name" value="TRANSCRIPTION INITIATION FACTOR TFIID SUBUNIT 5"/>
    <property type="match status" value="1"/>
</dbReference>
<dbReference type="PROSITE" id="PS00678">
    <property type="entry name" value="WD_REPEATS_1"/>
    <property type="match status" value="1"/>
</dbReference>
<dbReference type="Proteomes" id="UP000008370">
    <property type="component" value="Unassembled WGS sequence"/>
</dbReference>
<gene>
    <name evidence="5" type="ORF">PHACADRAFT_248861</name>
</gene>
<name>K5WI35_PHACS</name>
<evidence type="ECO:0000256" key="1">
    <source>
        <dbReference type="ARBA" id="ARBA00022574"/>
    </source>
</evidence>
<dbReference type="Gene3D" id="2.130.10.10">
    <property type="entry name" value="YVTN repeat-like/Quinoprotein amine dehydrogenase"/>
    <property type="match status" value="2"/>
</dbReference>
<evidence type="ECO:0000256" key="4">
    <source>
        <dbReference type="SAM" id="MobiDB-lite"/>
    </source>
</evidence>